<feature type="non-terminal residue" evidence="3">
    <location>
        <position position="135"/>
    </location>
</feature>
<gene>
    <name evidence="3" type="ORF">HETIRDRAFT_52669</name>
</gene>
<dbReference type="InterPro" id="IPR011600">
    <property type="entry name" value="Pept_C14_caspase"/>
</dbReference>
<evidence type="ECO:0000313" key="3">
    <source>
        <dbReference type="EMBL" id="ETW77199.1"/>
    </source>
</evidence>
<accession>W4JUP0</accession>
<evidence type="ECO:0000313" key="4">
    <source>
        <dbReference type="Proteomes" id="UP000030671"/>
    </source>
</evidence>
<dbReference type="PANTHER" id="PTHR48104:SF30">
    <property type="entry name" value="METACASPASE-1"/>
    <property type="match status" value="1"/>
</dbReference>
<dbReference type="PANTHER" id="PTHR48104">
    <property type="entry name" value="METACASPASE-4"/>
    <property type="match status" value="1"/>
</dbReference>
<dbReference type="Proteomes" id="UP000030671">
    <property type="component" value="Unassembled WGS sequence"/>
</dbReference>
<reference evidence="3 4" key="1">
    <citation type="journal article" date="2012" name="New Phytol.">
        <title>Insight into trade-off between wood decay and parasitism from the genome of a fungal forest pathogen.</title>
        <authorList>
            <person name="Olson A."/>
            <person name="Aerts A."/>
            <person name="Asiegbu F."/>
            <person name="Belbahri L."/>
            <person name="Bouzid O."/>
            <person name="Broberg A."/>
            <person name="Canback B."/>
            <person name="Coutinho P.M."/>
            <person name="Cullen D."/>
            <person name="Dalman K."/>
            <person name="Deflorio G."/>
            <person name="van Diepen L.T."/>
            <person name="Dunand C."/>
            <person name="Duplessis S."/>
            <person name="Durling M."/>
            <person name="Gonthier P."/>
            <person name="Grimwood J."/>
            <person name="Fossdal C.G."/>
            <person name="Hansson D."/>
            <person name="Henrissat B."/>
            <person name="Hietala A."/>
            <person name="Himmelstrand K."/>
            <person name="Hoffmeister D."/>
            <person name="Hogberg N."/>
            <person name="James T.Y."/>
            <person name="Karlsson M."/>
            <person name="Kohler A."/>
            <person name="Kues U."/>
            <person name="Lee Y.H."/>
            <person name="Lin Y.C."/>
            <person name="Lind M."/>
            <person name="Lindquist E."/>
            <person name="Lombard V."/>
            <person name="Lucas S."/>
            <person name="Lunden K."/>
            <person name="Morin E."/>
            <person name="Murat C."/>
            <person name="Park J."/>
            <person name="Raffaello T."/>
            <person name="Rouze P."/>
            <person name="Salamov A."/>
            <person name="Schmutz J."/>
            <person name="Solheim H."/>
            <person name="Stahlberg J."/>
            <person name="Velez H."/>
            <person name="de Vries R.P."/>
            <person name="Wiebenga A."/>
            <person name="Woodward S."/>
            <person name="Yakovlev I."/>
            <person name="Garbelotto M."/>
            <person name="Martin F."/>
            <person name="Grigoriev I.V."/>
            <person name="Stenlid J."/>
        </authorList>
    </citation>
    <scope>NUCLEOTIDE SEQUENCE [LARGE SCALE GENOMIC DNA]</scope>
    <source>
        <strain evidence="3 4">TC 32-1</strain>
    </source>
</reference>
<dbReference type="OrthoDB" id="10255174at2759"/>
<keyword evidence="4" id="KW-1185">Reference proteome</keyword>
<name>W4JUP0_HETIT</name>
<dbReference type="GO" id="GO:0006508">
    <property type="term" value="P:proteolysis"/>
    <property type="evidence" value="ECO:0007669"/>
    <property type="project" value="InterPro"/>
</dbReference>
<dbReference type="GeneID" id="20678222"/>
<dbReference type="InterPro" id="IPR050452">
    <property type="entry name" value="Metacaspase"/>
</dbReference>
<protein>
    <recommendedName>
        <fullName evidence="2">Peptidase C14 caspase domain-containing protein</fullName>
    </recommendedName>
</protein>
<dbReference type="Gene3D" id="3.40.50.1460">
    <property type="match status" value="1"/>
</dbReference>
<dbReference type="RefSeq" id="XP_009550506.1">
    <property type="nucleotide sequence ID" value="XM_009552211.1"/>
</dbReference>
<sequence length="135" mass="15016">ENLEGCVNDAKAIESLLVERMQVSDSHIALLTNELATRKAIISRFLTHLVENPRIEHGDPILLFYAGRGSRAVPPSTWMFMSNTVDTICPYDEWLEDPEGGFIAGIPDRTINALLRKLARVKGNNITVILDCCHA</sequence>
<dbReference type="GO" id="GO:0004197">
    <property type="term" value="F:cysteine-type endopeptidase activity"/>
    <property type="evidence" value="ECO:0007669"/>
    <property type="project" value="InterPro"/>
</dbReference>
<dbReference type="KEGG" id="hir:HETIRDRAFT_52669"/>
<evidence type="ECO:0000256" key="1">
    <source>
        <dbReference type="ARBA" id="ARBA00009005"/>
    </source>
</evidence>
<dbReference type="EMBL" id="KI925463">
    <property type="protein sequence ID" value="ETW77199.1"/>
    <property type="molecule type" value="Genomic_DNA"/>
</dbReference>
<dbReference type="InParanoid" id="W4JUP0"/>
<proteinExistence type="inferred from homology"/>
<feature type="domain" description="Peptidase C14 caspase" evidence="2">
    <location>
        <begin position="2"/>
        <end position="134"/>
    </location>
</feature>
<organism evidence="3 4">
    <name type="scientific">Heterobasidion irregulare (strain TC 32-1)</name>
    <dbReference type="NCBI Taxonomy" id="747525"/>
    <lineage>
        <taxon>Eukaryota</taxon>
        <taxon>Fungi</taxon>
        <taxon>Dikarya</taxon>
        <taxon>Basidiomycota</taxon>
        <taxon>Agaricomycotina</taxon>
        <taxon>Agaricomycetes</taxon>
        <taxon>Russulales</taxon>
        <taxon>Bondarzewiaceae</taxon>
        <taxon>Heterobasidion</taxon>
        <taxon>Heterobasidion annosum species complex</taxon>
    </lineage>
</organism>
<feature type="non-terminal residue" evidence="3">
    <location>
        <position position="1"/>
    </location>
</feature>
<evidence type="ECO:0000259" key="2">
    <source>
        <dbReference type="Pfam" id="PF00656"/>
    </source>
</evidence>
<dbReference type="HOGENOM" id="CLU_094659_1_0_1"/>
<dbReference type="GO" id="GO:0005737">
    <property type="term" value="C:cytoplasm"/>
    <property type="evidence" value="ECO:0007669"/>
    <property type="project" value="TreeGrafter"/>
</dbReference>
<dbReference type="AlphaFoldDB" id="W4JUP0"/>
<dbReference type="Pfam" id="PF00656">
    <property type="entry name" value="Peptidase_C14"/>
    <property type="match status" value="1"/>
</dbReference>
<comment type="similarity">
    <text evidence="1">Belongs to the peptidase C14B family.</text>
</comment>